<protein>
    <recommendedName>
        <fullName evidence="4">Transposase</fullName>
    </recommendedName>
</protein>
<dbReference type="InterPro" id="IPR036397">
    <property type="entry name" value="RNaseH_sf"/>
</dbReference>
<evidence type="ECO:0000313" key="3">
    <source>
        <dbReference type="Proteomes" id="UP001235939"/>
    </source>
</evidence>
<proteinExistence type="predicted"/>
<feature type="region of interest" description="Disordered" evidence="1">
    <location>
        <begin position="1"/>
        <end position="26"/>
    </location>
</feature>
<evidence type="ECO:0000313" key="2">
    <source>
        <dbReference type="EMBL" id="UYV69272.1"/>
    </source>
</evidence>
<dbReference type="PANTHER" id="PTHR46060:SF1">
    <property type="entry name" value="MARINER MOS1 TRANSPOSASE-LIKE PROTEIN"/>
    <property type="match status" value="1"/>
</dbReference>
<dbReference type="Gene3D" id="3.30.420.10">
    <property type="entry name" value="Ribonuclease H-like superfamily/Ribonuclease H"/>
    <property type="match status" value="1"/>
</dbReference>
<organism evidence="2 3">
    <name type="scientific">Cordylochernes scorpioides</name>
    <dbReference type="NCBI Taxonomy" id="51811"/>
    <lineage>
        <taxon>Eukaryota</taxon>
        <taxon>Metazoa</taxon>
        <taxon>Ecdysozoa</taxon>
        <taxon>Arthropoda</taxon>
        <taxon>Chelicerata</taxon>
        <taxon>Arachnida</taxon>
        <taxon>Pseudoscorpiones</taxon>
        <taxon>Cheliferoidea</taxon>
        <taxon>Chernetidae</taxon>
        <taxon>Cordylochernes</taxon>
    </lineage>
</organism>
<gene>
    <name evidence="2" type="ORF">LAZ67_6003068</name>
</gene>
<dbReference type="Proteomes" id="UP001235939">
    <property type="component" value="Chromosome 06"/>
</dbReference>
<evidence type="ECO:0008006" key="4">
    <source>
        <dbReference type="Google" id="ProtNLM"/>
    </source>
</evidence>
<dbReference type="PANTHER" id="PTHR46060">
    <property type="entry name" value="MARINER MOS1 TRANSPOSASE-LIKE PROTEIN"/>
    <property type="match status" value="1"/>
</dbReference>
<reference evidence="2 3" key="1">
    <citation type="submission" date="2022-01" db="EMBL/GenBank/DDBJ databases">
        <title>A chromosomal length assembly of Cordylochernes scorpioides.</title>
        <authorList>
            <person name="Zeh D."/>
            <person name="Zeh J."/>
        </authorList>
    </citation>
    <scope>NUCLEOTIDE SEQUENCE [LARGE SCALE GENOMIC DNA]</scope>
    <source>
        <strain evidence="2">IN4F17</strain>
        <tissue evidence="2">Whole Body</tissue>
    </source>
</reference>
<dbReference type="InterPro" id="IPR052709">
    <property type="entry name" value="Transposase-MT_Hybrid"/>
</dbReference>
<dbReference type="EMBL" id="CP092868">
    <property type="protein sequence ID" value="UYV69272.1"/>
    <property type="molecule type" value="Genomic_DNA"/>
</dbReference>
<sequence length="601" mass="68612">MGYPSLNNALSLPCNRTPSKSDDQNNAQPFLRTVTEVQCSATVVSTTQLRCKSTPFILQSRPKPVYRATTYPQHERTLLFSPAPFRVTNTRAHVTRSPDPLYTTSPAQAVNPRSKYFSSAYISSAYWHVEQAQSNFYEFLALLEDATFPPCLHQKRAVTCLDPEAIKRRPQARVVSPLFQSNIPLAAQAAPIEPVIFLRLHFVIIRKVLASKVPLECWKKMEVAWGKFRRIRLEPTARVRSLFSPLQFPTKDTSLVSLVLAEQPLVMELPLVSPASCDSRWVREFKNSRTDVHDEPRAGRPSDSYEIIAKVEAAMLEDRRVTVRKLCHLVPDISKTTIDKILREHLGYSKNERRGMLTKGVRFHHDNARPHTAHKTTAFFEEFGWELVSHPPYSPNLASSDFHFLPELKKNLGGTQFQDDDELEEAVLGLLRGQAAEFFDSGFHKWNPKKELDQQLQTNQSKKNSVNLTPVNQRYHNFLTGNSAFPNNKILIGQPKNFHRGVHQTLIKTLLSHLRDDEDQEEIPPIITPTDSNSTDEDDIDIDPLDGNIPMEKFLKALKKKPINNNKPKKEYLLGPKEFNIMEPKTKIPKYRSLFHTLICP</sequence>
<accession>A0ABY6KN73</accession>
<keyword evidence="3" id="KW-1185">Reference proteome</keyword>
<name>A0ABY6KN73_9ARAC</name>
<evidence type="ECO:0000256" key="1">
    <source>
        <dbReference type="SAM" id="MobiDB-lite"/>
    </source>
</evidence>